<proteinExistence type="predicted"/>
<evidence type="ECO:0000313" key="1">
    <source>
        <dbReference type="EMBL" id="TDO50628.1"/>
    </source>
</evidence>
<organism evidence="1 2">
    <name type="scientific">Kribbella caucasensis</name>
    <dbReference type="NCBI Taxonomy" id="2512215"/>
    <lineage>
        <taxon>Bacteria</taxon>
        <taxon>Bacillati</taxon>
        <taxon>Actinomycetota</taxon>
        <taxon>Actinomycetes</taxon>
        <taxon>Propionibacteriales</taxon>
        <taxon>Kribbellaceae</taxon>
        <taxon>Kribbella</taxon>
    </lineage>
</organism>
<name>A0A4V3CAI8_9ACTN</name>
<dbReference type="RefSeq" id="WP_133799826.1">
    <property type="nucleotide sequence ID" value="NZ_SNWQ01000004.1"/>
</dbReference>
<dbReference type="EMBL" id="SNWQ01000004">
    <property type="protein sequence ID" value="TDO50628.1"/>
    <property type="molecule type" value="Genomic_DNA"/>
</dbReference>
<dbReference type="Proteomes" id="UP000295388">
    <property type="component" value="Unassembled WGS sequence"/>
</dbReference>
<accession>A0A4V3CAI8</accession>
<gene>
    <name evidence="1" type="ORF">EV643_104121</name>
</gene>
<protein>
    <submittedName>
        <fullName evidence="1">Uncharacterized protein</fullName>
    </submittedName>
</protein>
<reference evidence="1 2" key="1">
    <citation type="submission" date="2019-03" db="EMBL/GenBank/DDBJ databases">
        <title>Genomic Encyclopedia of Type Strains, Phase III (KMG-III): the genomes of soil and plant-associated and newly described type strains.</title>
        <authorList>
            <person name="Whitman W."/>
        </authorList>
    </citation>
    <scope>NUCLEOTIDE SEQUENCE [LARGE SCALE GENOMIC DNA]</scope>
    <source>
        <strain evidence="1 2">VKM Ac-2527</strain>
    </source>
</reference>
<dbReference type="OrthoDB" id="3829095at2"/>
<comment type="caution">
    <text evidence="1">The sequence shown here is derived from an EMBL/GenBank/DDBJ whole genome shotgun (WGS) entry which is preliminary data.</text>
</comment>
<dbReference type="AlphaFoldDB" id="A0A4V3CAI8"/>
<evidence type="ECO:0000313" key="2">
    <source>
        <dbReference type="Proteomes" id="UP000295388"/>
    </source>
</evidence>
<keyword evidence="2" id="KW-1185">Reference proteome</keyword>
<sequence length="99" mass="10499">MEDLQKCEFPTVTGLLETVRSVNASIEIAKNDWLTKMNISSMEMLDGAGGAFTEVYNALNRVTEASGEMQRALAGAGMQAVDANMATVNRCAAGYGTGM</sequence>